<reference evidence="1 2" key="1">
    <citation type="submission" date="2018-01" db="EMBL/GenBank/DDBJ databases">
        <title>Genome characterization of the sugarcane-associated fungus Trichoderma ghanense CCMA-1212 and their application in lignocelulose bioconversion.</title>
        <authorList>
            <person name="Steindorff A.S."/>
            <person name="Mendes T.D."/>
            <person name="Vilela E.S.D."/>
            <person name="Rodrigues D.S."/>
            <person name="Formighieri E.F."/>
            <person name="Melo I.S."/>
            <person name="Favaro L.C.L."/>
        </authorList>
    </citation>
    <scope>NUCLEOTIDE SEQUENCE [LARGE SCALE GENOMIC DNA]</scope>
    <source>
        <strain evidence="1 2">CCMA-1212</strain>
    </source>
</reference>
<sequence length="341" mass="36809">MAASGLAKVGSKLAPLTVDSLDPDVFNPLIPCVAQQAITLSPIRLPWQARVLPLGMFFRSAATANGGNLFAMQSAFDADSLISAPIEFTADDGSGSFRSSEVMSSSASTDHLSIGAGVGLDLLFLEASVSVHYDKDVMENRDSNKASVTTSYRAGTVAFVRPPDLSADAFDVLHRKGIDAFHATYGDFYVGGYRIGGDASVLFSTDASSRSEAETKRVNIDVESWFDDYHEQWVTTSSSTQRSTVVRVSAYSTVEQALISEAVQMGTPEFQAALEKGRGIYQRARGLDDSVTKILREIGVGKGRLVTREQCAQLCGRAVVVELLLVPVECLRQVRYWTIAL</sequence>
<dbReference type="EMBL" id="PPTA01000013">
    <property type="protein sequence ID" value="TFA99562.1"/>
    <property type="molecule type" value="Genomic_DNA"/>
</dbReference>
<dbReference type="RefSeq" id="XP_073555764.1">
    <property type="nucleotide sequence ID" value="XM_073705701.1"/>
</dbReference>
<evidence type="ECO:0000313" key="2">
    <source>
        <dbReference type="Proteomes" id="UP001642720"/>
    </source>
</evidence>
<evidence type="ECO:0000313" key="1">
    <source>
        <dbReference type="EMBL" id="TFA99562.1"/>
    </source>
</evidence>
<comment type="caution">
    <text evidence="1">The sequence shown here is derived from an EMBL/GenBank/DDBJ whole genome shotgun (WGS) entry which is preliminary data.</text>
</comment>
<proteinExistence type="predicted"/>
<dbReference type="Proteomes" id="UP001642720">
    <property type="component" value="Unassembled WGS sequence"/>
</dbReference>
<evidence type="ECO:0008006" key="3">
    <source>
        <dbReference type="Google" id="ProtNLM"/>
    </source>
</evidence>
<name>A0ABY2GXG3_9HYPO</name>
<dbReference type="GeneID" id="300580151"/>
<organism evidence="1 2">
    <name type="scientific">Trichoderma ghanense</name>
    <dbReference type="NCBI Taxonomy" id="65468"/>
    <lineage>
        <taxon>Eukaryota</taxon>
        <taxon>Fungi</taxon>
        <taxon>Dikarya</taxon>
        <taxon>Ascomycota</taxon>
        <taxon>Pezizomycotina</taxon>
        <taxon>Sordariomycetes</taxon>
        <taxon>Hypocreomycetidae</taxon>
        <taxon>Hypocreales</taxon>
        <taxon>Hypocreaceae</taxon>
        <taxon>Trichoderma</taxon>
    </lineage>
</organism>
<accession>A0ABY2GXG3</accession>
<protein>
    <recommendedName>
        <fullName evidence="3">MACPF domain-containing protein</fullName>
    </recommendedName>
</protein>
<keyword evidence="2" id="KW-1185">Reference proteome</keyword>
<gene>
    <name evidence="1" type="ORF">CCMA1212_008577</name>
</gene>